<evidence type="ECO:0000256" key="1">
    <source>
        <dbReference type="SAM" id="Phobius"/>
    </source>
</evidence>
<keyword evidence="1" id="KW-0472">Membrane</keyword>
<feature type="transmembrane region" description="Helical" evidence="1">
    <location>
        <begin position="66"/>
        <end position="86"/>
    </location>
</feature>
<comment type="caution">
    <text evidence="2">The sequence shown here is derived from an EMBL/GenBank/DDBJ whole genome shotgun (WGS) entry which is preliminary data.</text>
</comment>
<dbReference type="Proteomes" id="UP000824175">
    <property type="component" value="Unassembled WGS sequence"/>
</dbReference>
<dbReference type="EMBL" id="DVMJ01000062">
    <property type="protein sequence ID" value="HIU13904.1"/>
    <property type="molecule type" value="Genomic_DNA"/>
</dbReference>
<evidence type="ECO:0000313" key="3">
    <source>
        <dbReference type="Proteomes" id="UP000824175"/>
    </source>
</evidence>
<keyword evidence="1" id="KW-0812">Transmembrane</keyword>
<keyword evidence="1" id="KW-1133">Transmembrane helix</keyword>
<reference evidence="2" key="2">
    <citation type="journal article" date="2021" name="PeerJ">
        <title>Extensive microbial diversity within the chicken gut microbiome revealed by metagenomics and culture.</title>
        <authorList>
            <person name="Gilroy R."/>
            <person name="Ravi A."/>
            <person name="Getino M."/>
            <person name="Pursley I."/>
            <person name="Horton D.L."/>
            <person name="Alikhan N.F."/>
            <person name="Baker D."/>
            <person name="Gharbi K."/>
            <person name="Hall N."/>
            <person name="Watson M."/>
            <person name="Adriaenssens E.M."/>
            <person name="Foster-Nyarko E."/>
            <person name="Jarju S."/>
            <person name="Secka A."/>
            <person name="Antonio M."/>
            <person name="Oren A."/>
            <person name="Chaudhuri R.R."/>
            <person name="La Ragione R."/>
            <person name="Hildebrand F."/>
            <person name="Pallen M.J."/>
        </authorList>
    </citation>
    <scope>NUCLEOTIDE SEQUENCE</scope>
    <source>
        <strain evidence="2">CHK195-11698</strain>
    </source>
</reference>
<organism evidence="2 3">
    <name type="scientific">Candidatus Fimiplasma intestinipullorum</name>
    <dbReference type="NCBI Taxonomy" id="2840825"/>
    <lineage>
        <taxon>Bacteria</taxon>
        <taxon>Bacillati</taxon>
        <taxon>Bacillota</taxon>
        <taxon>Clostridia</taxon>
        <taxon>Eubacteriales</taxon>
        <taxon>Candidatus Fimiplasma</taxon>
    </lineage>
</organism>
<reference evidence="2" key="1">
    <citation type="submission" date="2020-10" db="EMBL/GenBank/DDBJ databases">
        <authorList>
            <person name="Gilroy R."/>
        </authorList>
    </citation>
    <scope>NUCLEOTIDE SEQUENCE</scope>
    <source>
        <strain evidence="2">CHK195-11698</strain>
    </source>
</reference>
<accession>A0A9D1HR00</accession>
<gene>
    <name evidence="2" type="ORF">IAD15_07545</name>
</gene>
<name>A0A9D1HR00_9FIRM</name>
<evidence type="ECO:0000313" key="2">
    <source>
        <dbReference type="EMBL" id="HIU13904.1"/>
    </source>
</evidence>
<feature type="transmembrane region" description="Helical" evidence="1">
    <location>
        <begin position="135"/>
        <end position="157"/>
    </location>
</feature>
<feature type="transmembrane region" description="Helical" evidence="1">
    <location>
        <begin position="93"/>
        <end position="115"/>
    </location>
</feature>
<sequence>MKKGLRFIIALLLMAGVGALTFLPVLSIASVNIAVKDMILLAFNQLAGLEALQEVGVLVQSYISPFGYVLIGGLVLAALLAILIMILGGKKPYILSIFGLIALNGYIGGLVYFLYDKFQNLAQGVAFYQLEGGLVFSWLPVILWAVVNIVMVVLAIVGIRLNGQDRQVEKEILMPESYPGSVAERLEEKEVVFQGALLGVAGQYLGLAYPLQGMQPVYIAEDDTGLYVSKQAQTTFLAQVQYDKTRQEYQLAVQALHTVHLDSGQPLGARLYYLPRGTQLHFISAQEELVLG</sequence>
<feature type="transmembrane region" description="Helical" evidence="1">
    <location>
        <begin position="7"/>
        <end position="35"/>
    </location>
</feature>
<dbReference type="AlphaFoldDB" id="A0A9D1HR00"/>
<protein>
    <submittedName>
        <fullName evidence="2">Uncharacterized protein</fullName>
    </submittedName>
</protein>
<proteinExistence type="predicted"/>